<reference evidence="1" key="1">
    <citation type="journal article" date="2015" name="Nature">
        <title>Complex archaea that bridge the gap between prokaryotes and eukaryotes.</title>
        <authorList>
            <person name="Spang A."/>
            <person name="Saw J.H."/>
            <person name="Jorgensen S.L."/>
            <person name="Zaremba-Niedzwiedzka K."/>
            <person name="Martijn J."/>
            <person name="Lind A.E."/>
            <person name="van Eijk R."/>
            <person name="Schleper C."/>
            <person name="Guy L."/>
            <person name="Ettema T.J."/>
        </authorList>
    </citation>
    <scope>NUCLEOTIDE SEQUENCE</scope>
</reference>
<proteinExistence type="predicted"/>
<accession>A0A0F9ILU0</accession>
<evidence type="ECO:0000313" key="1">
    <source>
        <dbReference type="EMBL" id="KKM41887.1"/>
    </source>
</evidence>
<dbReference type="EMBL" id="LAZR01012101">
    <property type="protein sequence ID" value="KKM41887.1"/>
    <property type="molecule type" value="Genomic_DNA"/>
</dbReference>
<organism evidence="1">
    <name type="scientific">marine sediment metagenome</name>
    <dbReference type="NCBI Taxonomy" id="412755"/>
    <lineage>
        <taxon>unclassified sequences</taxon>
        <taxon>metagenomes</taxon>
        <taxon>ecological metagenomes</taxon>
    </lineage>
</organism>
<gene>
    <name evidence="1" type="ORF">LCGC14_1563380</name>
</gene>
<dbReference type="AlphaFoldDB" id="A0A0F9ILU0"/>
<protein>
    <submittedName>
        <fullName evidence="1">Uncharacterized protein</fullName>
    </submittedName>
</protein>
<sequence length="62" mass="7156">MVQLTVLSIIDKLTKINNELLELRDGQELIACNTEESCICNRFDDIRESISNLITEFELINK</sequence>
<comment type="caution">
    <text evidence="1">The sequence shown here is derived from an EMBL/GenBank/DDBJ whole genome shotgun (WGS) entry which is preliminary data.</text>
</comment>
<name>A0A0F9ILU0_9ZZZZ</name>